<gene>
    <name evidence="1" type="ORF">SAMN04488047_107205</name>
</gene>
<evidence type="ECO:0000313" key="1">
    <source>
        <dbReference type="EMBL" id="SFP51880.1"/>
    </source>
</evidence>
<dbReference type="AlphaFoldDB" id="A0A1I5R0H4"/>
<name>A0A1I5R0H4_9RHOB</name>
<accession>A0A1I5R0H4</accession>
<protein>
    <submittedName>
        <fullName evidence="1">Uncharacterized protein</fullName>
    </submittedName>
</protein>
<dbReference type="RefSeq" id="WP_143096139.1">
    <property type="nucleotide sequence ID" value="NZ_FOXA01000007.1"/>
</dbReference>
<reference evidence="1 2" key="1">
    <citation type="submission" date="2016-10" db="EMBL/GenBank/DDBJ databases">
        <authorList>
            <person name="de Groot N.N."/>
        </authorList>
    </citation>
    <scope>NUCLEOTIDE SEQUENCE [LARGE SCALE GENOMIC DNA]</scope>
    <source>
        <strain evidence="1 2">DSM 19547</strain>
    </source>
</reference>
<keyword evidence="2" id="KW-1185">Reference proteome</keyword>
<dbReference type="EMBL" id="FOXA01000007">
    <property type="protein sequence ID" value="SFP51880.1"/>
    <property type="molecule type" value="Genomic_DNA"/>
</dbReference>
<sequence>MKMQDHMTAQLRDAVGLAVAFSDAMPKHLEHVVAPLLPEDRHEHLSTLVAMLAEGRLVEKRTRDLLREANAALDEVISSGTYRVERPTHDVLWLREPCRVYETRLTRYAKAAEQARKPLRALLGQIELALSLTSAMRTTQELLNQ</sequence>
<proteinExistence type="predicted"/>
<evidence type="ECO:0000313" key="2">
    <source>
        <dbReference type="Proteomes" id="UP000199356"/>
    </source>
</evidence>
<organism evidence="1 2">
    <name type="scientific">Tranquillimonas alkanivorans</name>
    <dbReference type="NCBI Taxonomy" id="441119"/>
    <lineage>
        <taxon>Bacteria</taxon>
        <taxon>Pseudomonadati</taxon>
        <taxon>Pseudomonadota</taxon>
        <taxon>Alphaproteobacteria</taxon>
        <taxon>Rhodobacterales</taxon>
        <taxon>Roseobacteraceae</taxon>
        <taxon>Tranquillimonas</taxon>
    </lineage>
</organism>
<dbReference type="Proteomes" id="UP000199356">
    <property type="component" value="Unassembled WGS sequence"/>
</dbReference>